<proteinExistence type="predicted"/>
<evidence type="ECO:0000313" key="2">
    <source>
        <dbReference type="EMBL" id="NHT77669.1"/>
    </source>
</evidence>
<dbReference type="Gene3D" id="2.40.50.90">
    <property type="match status" value="1"/>
</dbReference>
<feature type="domain" description="TNase-like" evidence="1">
    <location>
        <begin position="42"/>
        <end position="139"/>
    </location>
</feature>
<gene>
    <name evidence="2" type="ORF">G8E10_18350</name>
</gene>
<evidence type="ECO:0000313" key="3">
    <source>
        <dbReference type="Proteomes" id="UP001155840"/>
    </source>
</evidence>
<dbReference type="InterPro" id="IPR035437">
    <property type="entry name" value="SNase_OB-fold_sf"/>
</dbReference>
<organism evidence="2 3">
    <name type="scientific">Ferranicluibacter rubi</name>
    <dbReference type="NCBI Taxonomy" id="2715133"/>
    <lineage>
        <taxon>Bacteria</taxon>
        <taxon>Pseudomonadati</taxon>
        <taxon>Pseudomonadota</taxon>
        <taxon>Alphaproteobacteria</taxon>
        <taxon>Hyphomicrobiales</taxon>
        <taxon>Rhizobiaceae</taxon>
        <taxon>Ferranicluibacter</taxon>
    </lineage>
</organism>
<comment type="caution">
    <text evidence="2">The sequence shown here is derived from an EMBL/GenBank/DDBJ whole genome shotgun (WGS) entry which is preliminary data.</text>
</comment>
<dbReference type="Pfam" id="PF00565">
    <property type="entry name" value="SNase"/>
    <property type="match status" value="1"/>
</dbReference>
<evidence type="ECO:0000259" key="1">
    <source>
        <dbReference type="PROSITE" id="PS50830"/>
    </source>
</evidence>
<accession>A0AA43ZHC7</accession>
<dbReference type="InterPro" id="IPR016071">
    <property type="entry name" value="Staphylococal_nuclease_OB-fold"/>
</dbReference>
<dbReference type="EMBL" id="JAANCM010000010">
    <property type="protein sequence ID" value="NHT77669.1"/>
    <property type="molecule type" value="Genomic_DNA"/>
</dbReference>
<dbReference type="SUPFAM" id="SSF50199">
    <property type="entry name" value="Staphylococcal nuclease"/>
    <property type="match status" value="1"/>
</dbReference>
<dbReference type="AlphaFoldDB" id="A0AA43ZHC7"/>
<name>A0AA43ZHC7_9HYPH</name>
<dbReference type="Proteomes" id="UP001155840">
    <property type="component" value="Unassembled WGS sequence"/>
</dbReference>
<dbReference type="PROSITE" id="PS50830">
    <property type="entry name" value="TNASE_3"/>
    <property type="match status" value="1"/>
</dbReference>
<protein>
    <submittedName>
        <fullName evidence="2">Thermonuclease family protein</fullName>
    </submittedName>
</protein>
<sequence>MLVAIVVEAASARSGVDLGIPASTATASPLPLDRLSAQFSFCGKSRRVNCVVDGDTFWFHAKKIRIADIDAPELSPPRCEIERAKGEAAKRRLLTLLNGGKFSIVSDGRDEDRYGRKLRIVTRNGRSIGALLVEENLARRWDGGRRPWCN</sequence>
<keyword evidence="3" id="KW-1185">Reference proteome</keyword>
<reference evidence="2" key="1">
    <citation type="submission" date="2020-03" db="EMBL/GenBank/DDBJ databases">
        <title>Ferranicluibacter endophyticum gen. nov., sp. nov., a new genus isolated from Rubus ulmifolius Schott. stem.</title>
        <authorList>
            <person name="Roca-Couso R."/>
            <person name="Flores-Felix J.D."/>
            <person name="Igual J.M."/>
            <person name="Rivas R."/>
        </authorList>
    </citation>
    <scope>NUCLEOTIDE SEQUENCE</scope>
    <source>
        <strain evidence="2">CRRU44</strain>
    </source>
</reference>